<keyword evidence="3" id="KW-0274">FAD</keyword>
<keyword evidence="2" id="KW-0285">Flavoprotein</keyword>
<evidence type="ECO:0000259" key="6">
    <source>
        <dbReference type="PROSITE" id="PS51387"/>
    </source>
</evidence>
<organism evidence="7 8">
    <name type="scientific">Hypocrea jecorina (strain ATCC 56765 / BCRC 32924 / NRRL 11460 / Rut C-30)</name>
    <name type="common">Trichoderma reesei</name>
    <dbReference type="NCBI Taxonomy" id="1344414"/>
    <lineage>
        <taxon>Eukaryota</taxon>
        <taxon>Fungi</taxon>
        <taxon>Dikarya</taxon>
        <taxon>Ascomycota</taxon>
        <taxon>Pezizomycotina</taxon>
        <taxon>Sordariomycetes</taxon>
        <taxon>Hypocreomycetidae</taxon>
        <taxon>Hypocreales</taxon>
        <taxon>Hypocreaceae</taxon>
        <taxon>Trichoderma</taxon>
    </lineage>
</organism>
<feature type="signal peptide" evidence="5">
    <location>
        <begin position="1"/>
        <end position="19"/>
    </location>
</feature>
<dbReference type="InterPro" id="IPR016169">
    <property type="entry name" value="FAD-bd_PCMH_sub2"/>
</dbReference>
<keyword evidence="5" id="KW-0732">Signal</keyword>
<comment type="similarity">
    <text evidence="1">Belongs to the oxygen-dependent FAD-linked oxidoreductase family.</text>
</comment>
<feature type="domain" description="FAD-binding PCMH-type" evidence="6">
    <location>
        <begin position="70"/>
        <end position="241"/>
    </location>
</feature>
<dbReference type="InterPro" id="IPR016166">
    <property type="entry name" value="FAD-bd_PCMH"/>
</dbReference>
<feature type="chain" id="PRO_5001537024" evidence="5">
    <location>
        <begin position="20"/>
        <end position="502"/>
    </location>
</feature>
<dbReference type="OrthoDB" id="2151789at2759"/>
<dbReference type="Proteomes" id="UP000024376">
    <property type="component" value="Unassembled WGS sequence"/>
</dbReference>
<dbReference type="PROSITE" id="PS51387">
    <property type="entry name" value="FAD_PCMH"/>
    <property type="match status" value="1"/>
</dbReference>
<evidence type="ECO:0000256" key="1">
    <source>
        <dbReference type="ARBA" id="ARBA00005466"/>
    </source>
</evidence>
<dbReference type="PANTHER" id="PTHR42973">
    <property type="entry name" value="BINDING OXIDOREDUCTASE, PUTATIVE (AFU_ORTHOLOGUE AFUA_1G17690)-RELATED"/>
    <property type="match status" value="1"/>
</dbReference>
<dbReference type="SUPFAM" id="SSF56176">
    <property type="entry name" value="FAD-binding/transporter-associated domain-like"/>
    <property type="match status" value="1"/>
</dbReference>
<sequence length="502" mass="53192">MRLISFLLLALGGLAAAHAAEEDVEADTTAVASGDTCCAVLKVYFGDKLSDQGSATYNESLATYWSAQEEQIYPTCIVRPTSAMDVSKALRFLVPLSCKFAIRAGGFGTVPGIANIKGGVTIDLRGLNDVALNSDNITVNVGSGATWGAVYSQLQTSNLTVAGARAGSVGVGGSTLGGGLGDFAPKAGFAADQVIAFQVVLANGDIVTASATQNIALYKALKGGSSNLGIVTRLTFKTFPIENIWGGTILYNKTTIDAHAQALYDFASNPSYDANAGYMLSFIYNPSFGTILASRLAYAEPTENPPVFQAITAIPNQLQNSTQITNVAAFSNLSLSFSADGYRQDNWDLTFENNVVWYKSLYGLFQNSISSLKGVENVTWALTLEPIVPAILAQSQTTGGNILGLDNITLPGLALGVFSATWQDPAKDKQVYDASDKFLQKVTDVAKKAKVLQQYVDVNYAGRKQNPIASFGMPNVAFLKQVAKQVDPNGVFQKLVPGGFKL</sequence>
<dbReference type="Gene3D" id="3.30.465.10">
    <property type="match status" value="1"/>
</dbReference>
<dbReference type="InterPro" id="IPR006094">
    <property type="entry name" value="Oxid_FAD_bind_N"/>
</dbReference>
<dbReference type="Pfam" id="PF01565">
    <property type="entry name" value="FAD_binding_4"/>
    <property type="match status" value="1"/>
</dbReference>
<evidence type="ECO:0000256" key="3">
    <source>
        <dbReference type="ARBA" id="ARBA00022827"/>
    </source>
</evidence>
<evidence type="ECO:0000256" key="4">
    <source>
        <dbReference type="ARBA" id="ARBA00023002"/>
    </source>
</evidence>
<accession>A0A024S6L9</accession>
<evidence type="ECO:0000313" key="7">
    <source>
        <dbReference type="EMBL" id="ETS00743.1"/>
    </source>
</evidence>
<dbReference type="KEGG" id="trr:M419DRAFT_36679"/>
<dbReference type="InterPro" id="IPR050416">
    <property type="entry name" value="FAD-linked_Oxidoreductase"/>
</dbReference>
<dbReference type="PANTHER" id="PTHR42973:SF22">
    <property type="entry name" value="FAD-BINDING PCMH-TYPE DOMAIN-CONTAINING PROTEIN-RELATED"/>
    <property type="match status" value="1"/>
</dbReference>
<gene>
    <name evidence="7" type="ORF">M419DRAFT_36679</name>
</gene>
<dbReference type="EMBL" id="KI911151">
    <property type="protein sequence ID" value="ETS00743.1"/>
    <property type="molecule type" value="Genomic_DNA"/>
</dbReference>
<dbReference type="HOGENOM" id="CLU_018354_1_2_1"/>
<dbReference type="GO" id="GO:0016491">
    <property type="term" value="F:oxidoreductase activity"/>
    <property type="evidence" value="ECO:0007669"/>
    <property type="project" value="UniProtKB-KW"/>
</dbReference>
<dbReference type="AlphaFoldDB" id="A0A024S6L9"/>
<evidence type="ECO:0000313" key="8">
    <source>
        <dbReference type="Proteomes" id="UP000024376"/>
    </source>
</evidence>
<proteinExistence type="inferred from homology"/>
<dbReference type="GO" id="GO:0071949">
    <property type="term" value="F:FAD binding"/>
    <property type="evidence" value="ECO:0007669"/>
    <property type="project" value="InterPro"/>
</dbReference>
<keyword evidence="4" id="KW-0560">Oxidoreductase</keyword>
<reference evidence="8" key="1">
    <citation type="journal article" date="2013" name="Ind. Biotechnol.">
        <title>Comparative genomics analysis of Trichoderma reesei strains.</title>
        <authorList>
            <person name="Koike H."/>
            <person name="Aerts A."/>
            <person name="LaButti K."/>
            <person name="Grigoriev I.V."/>
            <person name="Baker S.E."/>
        </authorList>
    </citation>
    <scope>NUCLEOTIDE SEQUENCE [LARGE SCALE GENOMIC DNA]</scope>
    <source>
        <strain evidence="8">ATCC 56765 / BCRC 32924 / NRRL 11460 / Rut C-30</strain>
    </source>
</reference>
<protein>
    <submittedName>
        <fullName evidence="7">FAD binding domain protein</fullName>
    </submittedName>
</protein>
<name>A0A024S6L9_HYPJR</name>
<evidence type="ECO:0000256" key="5">
    <source>
        <dbReference type="SAM" id="SignalP"/>
    </source>
</evidence>
<evidence type="ECO:0000256" key="2">
    <source>
        <dbReference type="ARBA" id="ARBA00022630"/>
    </source>
</evidence>
<dbReference type="InterPro" id="IPR036318">
    <property type="entry name" value="FAD-bd_PCMH-like_sf"/>
</dbReference>